<sequence length="257" mass="25280">MRSTLVRRTVLTASAVSLALLATACGSDKADDKKTDAKPSAAASSAAAPAAKGKTDTELAAVIVAQADLPDHQFKPATPAEAAAGASATSDKPQCVPLVKAQAMGAVGTSTGTARTKVVAKPKEQAASQSPEDKLKGLMDALGSTATAVTLASYDGKGAEEAFASLKAAGTACAGGYTASGEGQAGKVTKVGAGAPVTAGDEALAYTVEGDAEGEKFTTQLVVVRKGNTLATFSALSLSGAAEQPKAVVDAQAKKLG</sequence>
<dbReference type="InterPro" id="IPR006311">
    <property type="entry name" value="TAT_signal"/>
</dbReference>
<feature type="compositionally biased region" description="Basic and acidic residues" evidence="1">
    <location>
        <begin position="28"/>
        <end position="37"/>
    </location>
</feature>
<dbReference type="PROSITE" id="PS51318">
    <property type="entry name" value="TAT"/>
    <property type="match status" value="1"/>
</dbReference>
<protein>
    <recommendedName>
        <fullName evidence="4">Lipoprotein</fullName>
    </recommendedName>
</protein>
<evidence type="ECO:0000313" key="3">
    <source>
        <dbReference type="EMBL" id="XDV64541.1"/>
    </source>
</evidence>
<evidence type="ECO:0000256" key="1">
    <source>
        <dbReference type="SAM" id="MobiDB-lite"/>
    </source>
</evidence>
<accession>A0AB39Y4X0</accession>
<feature type="compositionally biased region" description="Low complexity" evidence="1">
    <location>
        <begin position="38"/>
        <end position="52"/>
    </location>
</feature>
<evidence type="ECO:0000256" key="2">
    <source>
        <dbReference type="SAM" id="SignalP"/>
    </source>
</evidence>
<keyword evidence="2" id="KW-0732">Signal</keyword>
<dbReference type="AlphaFoldDB" id="A0AB39Y4X0"/>
<name>A0AB39Y4X0_9ACTN</name>
<gene>
    <name evidence="3" type="ORF">AB5J51_17180</name>
</gene>
<feature type="chain" id="PRO_5044345296" description="Lipoprotein" evidence="2">
    <location>
        <begin position="31"/>
        <end position="257"/>
    </location>
</feature>
<dbReference type="RefSeq" id="WP_369778024.1">
    <property type="nucleotide sequence ID" value="NZ_CP165727.1"/>
</dbReference>
<organism evidence="3">
    <name type="scientific">Streptomyces sp. R33</name>
    <dbReference type="NCBI Taxonomy" id="3238629"/>
    <lineage>
        <taxon>Bacteria</taxon>
        <taxon>Bacillati</taxon>
        <taxon>Actinomycetota</taxon>
        <taxon>Actinomycetes</taxon>
        <taxon>Kitasatosporales</taxon>
        <taxon>Streptomycetaceae</taxon>
        <taxon>Streptomyces</taxon>
    </lineage>
</organism>
<dbReference type="EMBL" id="CP165727">
    <property type="protein sequence ID" value="XDV64541.1"/>
    <property type="molecule type" value="Genomic_DNA"/>
</dbReference>
<dbReference type="PROSITE" id="PS51257">
    <property type="entry name" value="PROKAR_LIPOPROTEIN"/>
    <property type="match status" value="1"/>
</dbReference>
<evidence type="ECO:0008006" key="4">
    <source>
        <dbReference type="Google" id="ProtNLM"/>
    </source>
</evidence>
<feature type="signal peptide" evidence="2">
    <location>
        <begin position="1"/>
        <end position="30"/>
    </location>
</feature>
<feature type="region of interest" description="Disordered" evidence="1">
    <location>
        <begin position="27"/>
        <end position="55"/>
    </location>
</feature>
<reference evidence="3" key="1">
    <citation type="submission" date="2024-08" db="EMBL/GenBank/DDBJ databases">
        <authorList>
            <person name="Yu S.T."/>
        </authorList>
    </citation>
    <scope>NUCLEOTIDE SEQUENCE</scope>
    <source>
        <strain evidence="3">R33</strain>
    </source>
</reference>
<proteinExistence type="predicted"/>